<gene>
    <name evidence="1" type="ORF">OFLC_LOCUS11283</name>
</gene>
<evidence type="ECO:0000313" key="3">
    <source>
        <dbReference type="WBParaSite" id="OFLC_0001128301-mRNA-1"/>
    </source>
</evidence>
<evidence type="ECO:0000313" key="1">
    <source>
        <dbReference type="EMBL" id="VDO75297.1"/>
    </source>
</evidence>
<dbReference type="WBParaSite" id="OFLC_0001128301-mRNA-1">
    <property type="protein sequence ID" value="OFLC_0001128301-mRNA-1"/>
    <property type="gene ID" value="OFLC_0001128301"/>
</dbReference>
<sequence>MEPSSSHIQPTRSICYPEFISRSPTRIPVVQYFEEASQIRHHHHHHPISCYHYPIECFNQELLYHRWLPSKNQTYPYAEQVSILSLF</sequence>
<dbReference type="EMBL" id="UZAJ01016107">
    <property type="protein sequence ID" value="VDO75297.1"/>
    <property type="molecule type" value="Genomic_DNA"/>
</dbReference>
<reference evidence="3" key="1">
    <citation type="submission" date="2016-06" db="UniProtKB">
        <authorList>
            <consortium name="WormBaseParasite"/>
        </authorList>
    </citation>
    <scope>IDENTIFICATION</scope>
</reference>
<evidence type="ECO:0000313" key="2">
    <source>
        <dbReference type="Proteomes" id="UP000267606"/>
    </source>
</evidence>
<accession>A0A183HUX1</accession>
<dbReference type="STRING" id="387005.A0A183HUX1"/>
<dbReference type="AlphaFoldDB" id="A0A183HUX1"/>
<organism evidence="3">
    <name type="scientific">Onchocerca flexuosa</name>
    <dbReference type="NCBI Taxonomy" id="387005"/>
    <lineage>
        <taxon>Eukaryota</taxon>
        <taxon>Metazoa</taxon>
        <taxon>Ecdysozoa</taxon>
        <taxon>Nematoda</taxon>
        <taxon>Chromadorea</taxon>
        <taxon>Rhabditida</taxon>
        <taxon>Spirurina</taxon>
        <taxon>Spiruromorpha</taxon>
        <taxon>Filarioidea</taxon>
        <taxon>Onchocercidae</taxon>
        <taxon>Onchocerca</taxon>
    </lineage>
</organism>
<proteinExistence type="predicted"/>
<dbReference type="Proteomes" id="UP000267606">
    <property type="component" value="Unassembled WGS sequence"/>
</dbReference>
<reference evidence="1 2" key="2">
    <citation type="submission" date="2018-11" db="EMBL/GenBank/DDBJ databases">
        <authorList>
            <consortium name="Pathogen Informatics"/>
        </authorList>
    </citation>
    <scope>NUCLEOTIDE SEQUENCE [LARGE SCALE GENOMIC DNA]</scope>
</reference>
<keyword evidence="2" id="KW-1185">Reference proteome</keyword>
<name>A0A183HUX1_9BILA</name>
<protein>
    <submittedName>
        <fullName evidence="3">Ovule protein</fullName>
    </submittedName>
</protein>